<accession>A0A9N8R2F6</accession>
<organism evidence="1 2">
    <name type="scientific">Paraburkholderia domus</name>
    <dbReference type="NCBI Taxonomy" id="2793075"/>
    <lineage>
        <taxon>Bacteria</taxon>
        <taxon>Pseudomonadati</taxon>
        <taxon>Pseudomonadota</taxon>
        <taxon>Betaproteobacteria</taxon>
        <taxon>Burkholderiales</taxon>
        <taxon>Burkholderiaceae</taxon>
        <taxon>Paraburkholderia</taxon>
    </lineage>
</organism>
<dbReference type="Proteomes" id="UP000675121">
    <property type="component" value="Unassembled WGS sequence"/>
</dbReference>
<evidence type="ECO:0000313" key="2">
    <source>
        <dbReference type="Proteomes" id="UP000675121"/>
    </source>
</evidence>
<keyword evidence="2" id="KW-1185">Reference proteome</keyword>
<dbReference type="AlphaFoldDB" id="A0A9N8R2F6"/>
<gene>
    <name evidence="1" type="ORF">R70211_05388</name>
</gene>
<name>A0A9N8R2F6_9BURK</name>
<proteinExistence type="predicted"/>
<sequence length="162" mass="16275">MLTLVDSVLTAWLVAYSSEPLTASVLVALIRPAATFVIWRSAPDAPTLTTLAGDVPATLYDVPPTVTLEVGVAAAVTEPEPKATSLALTAVAPEPSATAPVVVAVDVLPRASEPVPVATFELPSATAPVPLDVLLAPTATAPVPVALFGSPIATAPLPLAVC</sequence>
<dbReference type="EMBL" id="CAJNAS010000016">
    <property type="protein sequence ID" value="CAE6935872.1"/>
    <property type="molecule type" value="Genomic_DNA"/>
</dbReference>
<evidence type="ECO:0000313" key="1">
    <source>
        <dbReference type="EMBL" id="CAE6935872.1"/>
    </source>
</evidence>
<reference evidence="1" key="1">
    <citation type="submission" date="2021-02" db="EMBL/GenBank/DDBJ databases">
        <authorList>
            <person name="Vanwijnsberghe S."/>
        </authorList>
    </citation>
    <scope>NUCLEOTIDE SEQUENCE</scope>
    <source>
        <strain evidence="1">R-70211</strain>
    </source>
</reference>
<comment type="caution">
    <text evidence="1">The sequence shown here is derived from an EMBL/GenBank/DDBJ whole genome shotgun (WGS) entry which is preliminary data.</text>
</comment>
<protein>
    <submittedName>
        <fullName evidence="1">Uncharacterized protein</fullName>
    </submittedName>
</protein>